<protein>
    <recommendedName>
        <fullName evidence="3">4'-phosphopantetheinyl transferase domain-containing protein</fullName>
    </recommendedName>
</protein>
<proteinExistence type="inferred from homology"/>
<keyword evidence="2" id="KW-0808">Transferase</keyword>
<sequence>MTEPDGVDVWTVHLDRDVDAARWLTPGELRRAAAFGDPDGRRRFVAAHAALNGILAERLQLGPTALPLRRSPQGRPYLPGGSLHFSLAHAGDRALIAIAGRPVGVDLDHPRPGLDPQRMAARFFAPAEAARVAAAGTGAYRTYLRLWTRKEACVKAAGARLALGLRLPVTGTADGAVVRDPSGRLPGAYVVRDLPVSGPFCGAVALAGTEPAPCHHREFHHDLQRAP</sequence>
<evidence type="ECO:0000313" key="5">
    <source>
        <dbReference type="Proteomes" id="UP000053244"/>
    </source>
</evidence>
<evidence type="ECO:0000256" key="1">
    <source>
        <dbReference type="ARBA" id="ARBA00010990"/>
    </source>
</evidence>
<accession>A0A0X3UMK1</accession>
<evidence type="ECO:0000256" key="2">
    <source>
        <dbReference type="ARBA" id="ARBA00022679"/>
    </source>
</evidence>
<dbReference type="InterPro" id="IPR050559">
    <property type="entry name" value="P-Pant_transferase_sf"/>
</dbReference>
<dbReference type="GO" id="GO:0008897">
    <property type="term" value="F:holo-[acyl-carrier-protein] synthase activity"/>
    <property type="evidence" value="ECO:0007669"/>
    <property type="project" value="InterPro"/>
</dbReference>
<name>A0A0X3UMK1_9ACTN</name>
<dbReference type="InterPro" id="IPR037143">
    <property type="entry name" value="4-PPantetheinyl_Trfase_dom_sf"/>
</dbReference>
<comment type="similarity">
    <text evidence="1">Belongs to the P-Pant transferase superfamily. Gsp/Sfp/HetI/AcpT family.</text>
</comment>
<dbReference type="GO" id="GO:0019878">
    <property type="term" value="P:lysine biosynthetic process via aminoadipic acid"/>
    <property type="evidence" value="ECO:0007669"/>
    <property type="project" value="TreeGrafter"/>
</dbReference>
<dbReference type="InterPro" id="IPR008278">
    <property type="entry name" value="4-PPantetheinyl_Trfase_dom"/>
</dbReference>
<feature type="domain" description="4'-phosphopantetheinyl transferase" evidence="3">
    <location>
        <begin position="102"/>
        <end position="166"/>
    </location>
</feature>
<dbReference type="Proteomes" id="UP000053244">
    <property type="component" value="Unassembled WGS sequence"/>
</dbReference>
<dbReference type="PANTHER" id="PTHR12215">
    <property type="entry name" value="PHOSPHOPANTETHEINE TRANSFERASE"/>
    <property type="match status" value="1"/>
</dbReference>
<dbReference type="GO" id="GO:0000287">
    <property type="term" value="F:magnesium ion binding"/>
    <property type="evidence" value="ECO:0007669"/>
    <property type="project" value="InterPro"/>
</dbReference>
<organism evidence="4 5">
    <name type="scientific">Actinoplanes awajinensis subsp. mycoplanecinus</name>
    <dbReference type="NCBI Taxonomy" id="135947"/>
    <lineage>
        <taxon>Bacteria</taxon>
        <taxon>Bacillati</taxon>
        <taxon>Actinomycetota</taxon>
        <taxon>Actinomycetes</taxon>
        <taxon>Micromonosporales</taxon>
        <taxon>Micromonosporaceae</taxon>
        <taxon>Actinoplanes</taxon>
    </lineage>
</organism>
<evidence type="ECO:0000259" key="3">
    <source>
        <dbReference type="Pfam" id="PF01648"/>
    </source>
</evidence>
<comment type="caution">
    <text evidence="4">The sequence shown here is derived from an EMBL/GenBank/DDBJ whole genome shotgun (WGS) entry which is preliminary data.</text>
</comment>
<dbReference type="RefSeq" id="WP_067691738.1">
    <property type="nucleotide sequence ID" value="NZ_LLZH01000134.1"/>
</dbReference>
<gene>
    <name evidence="4" type="ORF">ADL15_17490</name>
</gene>
<reference evidence="4 5" key="1">
    <citation type="submission" date="2015-10" db="EMBL/GenBank/DDBJ databases">
        <authorList>
            <person name="Gilbert D.G."/>
        </authorList>
    </citation>
    <scope>NUCLEOTIDE SEQUENCE [LARGE SCALE GENOMIC DNA]</scope>
    <source>
        <strain evidence="4 5">NRRL B-16712</strain>
    </source>
</reference>
<dbReference type="Pfam" id="PF01648">
    <property type="entry name" value="ACPS"/>
    <property type="match status" value="1"/>
</dbReference>
<dbReference type="EMBL" id="LLZH01000134">
    <property type="protein sequence ID" value="KUL33784.1"/>
    <property type="molecule type" value="Genomic_DNA"/>
</dbReference>
<keyword evidence="5" id="KW-1185">Reference proteome</keyword>
<evidence type="ECO:0000313" key="4">
    <source>
        <dbReference type="EMBL" id="KUL33784.1"/>
    </source>
</evidence>
<dbReference type="AlphaFoldDB" id="A0A0X3UMK1"/>
<dbReference type="Gene3D" id="3.90.470.20">
    <property type="entry name" value="4'-phosphopantetheinyl transferase domain"/>
    <property type="match status" value="1"/>
</dbReference>
<dbReference type="GO" id="GO:0005829">
    <property type="term" value="C:cytosol"/>
    <property type="evidence" value="ECO:0007669"/>
    <property type="project" value="TreeGrafter"/>
</dbReference>
<dbReference type="PANTHER" id="PTHR12215:SF10">
    <property type="entry name" value="L-AMINOADIPATE-SEMIALDEHYDE DEHYDROGENASE-PHOSPHOPANTETHEINYL TRANSFERASE"/>
    <property type="match status" value="1"/>
</dbReference>
<dbReference type="SUPFAM" id="SSF56214">
    <property type="entry name" value="4'-phosphopantetheinyl transferase"/>
    <property type="match status" value="2"/>
</dbReference>